<protein>
    <submittedName>
        <fullName evidence="1">Uncharacterized protein</fullName>
    </submittedName>
</protein>
<dbReference type="EMBL" id="BSFH01000030">
    <property type="protein sequence ID" value="GLK64784.1"/>
    <property type="molecule type" value="Genomic_DNA"/>
</dbReference>
<organism evidence="1 2">
    <name type="scientific">Paracoccus kondratievae</name>
    <dbReference type="NCBI Taxonomy" id="135740"/>
    <lineage>
        <taxon>Bacteria</taxon>
        <taxon>Pseudomonadati</taxon>
        <taxon>Pseudomonadota</taxon>
        <taxon>Alphaproteobacteria</taxon>
        <taxon>Rhodobacterales</taxon>
        <taxon>Paracoccaceae</taxon>
        <taxon>Paracoccus</taxon>
    </lineage>
</organism>
<dbReference type="Proteomes" id="UP001143349">
    <property type="component" value="Unassembled WGS sequence"/>
</dbReference>
<evidence type="ECO:0000313" key="2">
    <source>
        <dbReference type="Proteomes" id="UP001143349"/>
    </source>
</evidence>
<sequence>MRITLRNGALGTVAATRFASGHHNDLRLRLCRDRDGLEVSFENCVSAVARLSVPLRLRPGMRSDVRPPDGL</sequence>
<reference evidence="1" key="2">
    <citation type="submission" date="2023-01" db="EMBL/GenBank/DDBJ databases">
        <authorList>
            <person name="Sun Q."/>
            <person name="Evtushenko L."/>
        </authorList>
    </citation>
    <scope>NUCLEOTIDE SEQUENCE</scope>
    <source>
        <strain evidence="1">VKM B-2222</strain>
    </source>
</reference>
<name>A0AAD3RUM1_9RHOB</name>
<comment type="caution">
    <text evidence="1">The sequence shown here is derived from an EMBL/GenBank/DDBJ whole genome shotgun (WGS) entry which is preliminary data.</text>
</comment>
<accession>A0AAD3RUM1</accession>
<evidence type="ECO:0000313" key="1">
    <source>
        <dbReference type="EMBL" id="GLK64784.1"/>
    </source>
</evidence>
<dbReference type="AlphaFoldDB" id="A0AAD3RUM1"/>
<proteinExistence type="predicted"/>
<reference evidence="1" key="1">
    <citation type="journal article" date="2014" name="Int. J. Syst. Evol. Microbiol.">
        <title>Complete genome sequence of Corynebacterium casei LMG S-19264T (=DSM 44701T), isolated from a smear-ripened cheese.</title>
        <authorList>
            <consortium name="US DOE Joint Genome Institute (JGI-PGF)"/>
            <person name="Walter F."/>
            <person name="Albersmeier A."/>
            <person name="Kalinowski J."/>
            <person name="Ruckert C."/>
        </authorList>
    </citation>
    <scope>NUCLEOTIDE SEQUENCE</scope>
    <source>
        <strain evidence="1">VKM B-2222</strain>
    </source>
</reference>
<keyword evidence="2" id="KW-1185">Reference proteome</keyword>
<gene>
    <name evidence="1" type="ORF">GCM10017635_22550</name>
</gene>